<gene>
    <name evidence="4" type="ORF">SAMN06265370_104115</name>
</gene>
<keyword evidence="1" id="KW-0175">Coiled coil</keyword>
<feature type="domain" description="PRC-barrel" evidence="3">
    <location>
        <begin position="129"/>
        <end position="174"/>
    </location>
</feature>
<feature type="chain" id="PRO_5012760075" evidence="2">
    <location>
        <begin position="22"/>
        <end position="205"/>
    </location>
</feature>
<dbReference type="Pfam" id="PF05239">
    <property type="entry name" value="PRC"/>
    <property type="match status" value="1"/>
</dbReference>
<evidence type="ECO:0000313" key="5">
    <source>
        <dbReference type="Proteomes" id="UP000198417"/>
    </source>
</evidence>
<dbReference type="Gene3D" id="2.30.30.240">
    <property type="entry name" value="PRC-barrel domain"/>
    <property type="match status" value="1"/>
</dbReference>
<evidence type="ECO:0000256" key="2">
    <source>
        <dbReference type="SAM" id="SignalP"/>
    </source>
</evidence>
<organism evidence="4 5">
    <name type="scientific">Puniceibacterium sediminis</name>
    <dbReference type="NCBI Taxonomy" id="1608407"/>
    <lineage>
        <taxon>Bacteria</taxon>
        <taxon>Pseudomonadati</taxon>
        <taxon>Pseudomonadota</taxon>
        <taxon>Alphaproteobacteria</taxon>
        <taxon>Rhodobacterales</taxon>
        <taxon>Paracoccaceae</taxon>
        <taxon>Puniceibacterium</taxon>
    </lineage>
</organism>
<keyword evidence="5" id="KW-1185">Reference proteome</keyword>
<proteinExistence type="predicted"/>
<reference evidence="4 5" key="1">
    <citation type="submission" date="2017-06" db="EMBL/GenBank/DDBJ databases">
        <authorList>
            <person name="Kim H.J."/>
            <person name="Triplett B.A."/>
        </authorList>
    </citation>
    <scope>NUCLEOTIDE SEQUENCE [LARGE SCALE GENOMIC DNA]</scope>
    <source>
        <strain evidence="4 5">DSM 29052</strain>
    </source>
</reference>
<dbReference type="EMBL" id="FZNN01000004">
    <property type="protein sequence ID" value="SNR41089.1"/>
    <property type="molecule type" value="Genomic_DNA"/>
</dbReference>
<feature type="signal peptide" evidence="2">
    <location>
        <begin position="1"/>
        <end position="21"/>
    </location>
</feature>
<protein>
    <submittedName>
        <fullName evidence="4">PRC-barrel domain-containing protein</fullName>
    </submittedName>
</protein>
<dbReference type="InterPro" id="IPR027275">
    <property type="entry name" value="PRC-brl_dom"/>
</dbReference>
<dbReference type="RefSeq" id="WP_245840747.1">
    <property type="nucleotide sequence ID" value="NZ_FZNN01000004.1"/>
</dbReference>
<dbReference type="SUPFAM" id="SSF50346">
    <property type="entry name" value="PRC-barrel domain"/>
    <property type="match status" value="1"/>
</dbReference>
<evidence type="ECO:0000259" key="3">
    <source>
        <dbReference type="Pfam" id="PF05239"/>
    </source>
</evidence>
<dbReference type="Proteomes" id="UP000198417">
    <property type="component" value="Unassembled WGS sequence"/>
</dbReference>
<feature type="coiled-coil region" evidence="1">
    <location>
        <begin position="27"/>
        <end position="54"/>
    </location>
</feature>
<evidence type="ECO:0000313" key="4">
    <source>
        <dbReference type="EMBL" id="SNR41089.1"/>
    </source>
</evidence>
<accession>A0A238W5W3</accession>
<name>A0A238W5W3_9RHOB</name>
<dbReference type="AlphaFoldDB" id="A0A238W5W3"/>
<keyword evidence="2" id="KW-0732">Signal</keyword>
<evidence type="ECO:0000256" key="1">
    <source>
        <dbReference type="SAM" id="Coils"/>
    </source>
</evidence>
<dbReference type="InterPro" id="IPR011033">
    <property type="entry name" value="PRC_barrel-like_sf"/>
</dbReference>
<sequence>MTRLITTTALALTLAAGTAYAESHSNGAKMEQNLENAGENLENAGENAAQATENAAENAAVATQNAADDAARAIDDAATSTASAVDGMTENDTNMIRARDILGGTIYSANSQDGVAEFQTVTYDSVGEDWDKIGEIEDIVLSSDGKIQGVVAEIGGFLGLGDKHVFLEMDSVKLVPVDDASISLVVGFSEEQLENMKDVDEAFWE</sequence>